<evidence type="ECO:0000259" key="1">
    <source>
        <dbReference type="Pfam" id="PF12146"/>
    </source>
</evidence>
<dbReference type="EMBL" id="JAROBZ020000001">
    <property type="protein sequence ID" value="MFB3166641.1"/>
    <property type="molecule type" value="Genomic_DNA"/>
</dbReference>
<dbReference type="GO" id="GO:0016787">
    <property type="term" value="F:hydrolase activity"/>
    <property type="evidence" value="ECO:0007669"/>
    <property type="project" value="UniProtKB-KW"/>
</dbReference>
<feature type="domain" description="Serine aminopeptidase S33" evidence="1">
    <location>
        <begin position="53"/>
        <end position="272"/>
    </location>
</feature>
<protein>
    <submittedName>
        <fullName evidence="2">Alpha/beta fold hydrolase</fullName>
    </submittedName>
</protein>
<dbReference type="RefSeq" id="WP_306076903.1">
    <property type="nucleotide sequence ID" value="NZ_JAROBZ020000001.1"/>
</dbReference>
<dbReference type="InterPro" id="IPR053145">
    <property type="entry name" value="AB_hydrolase_Est10"/>
</dbReference>
<dbReference type="Proteomes" id="UP001241748">
    <property type="component" value="Unassembled WGS sequence"/>
</dbReference>
<dbReference type="InterPro" id="IPR022742">
    <property type="entry name" value="Hydrolase_4"/>
</dbReference>
<proteinExistence type="predicted"/>
<comment type="caution">
    <text evidence="2">The sequence shown here is derived from an EMBL/GenBank/DDBJ whole genome shotgun (WGS) entry which is preliminary data.</text>
</comment>
<sequence length="326" mass="36625">MGKDMEVMIEGEFPLAATLTIPEGSNEKYPLVVMVHGSGPTDRDSNAKGMPMNIFKQLSDLVVAEGFASIRYDKRGIGASKGDFYEMGVHDLINDAQAVVEFAKQHPNIDSENVILLGHSEGSIIAPFVNEKTPVDGMILLAGTAEPLADTMTWQREEIIKDVKSVKGFQGWIIRLLKVDQKITKMNEDLIQALLGTDAPIIKYKGKKINAKWNREHIHFDVSKPLQNVTGPVLAITGTKDVNVKVSDLEKIKRLVQGECETHIIQDMTHMLRKTDVEYSFSKIMNNNKKSLKQPIDSELKEIMIAWLRNWKNRQVKTEDTETLVK</sequence>
<reference evidence="2 3" key="1">
    <citation type="submission" date="2024-05" db="EMBL/GenBank/DDBJ databases">
        <authorList>
            <person name="Venkateswaran K."/>
        </authorList>
    </citation>
    <scope>NUCLEOTIDE SEQUENCE [LARGE SCALE GENOMIC DNA]</scope>
    <source>
        <strain evidence="2 3">179-C4-2-HS</strain>
    </source>
</reference>
<dbReference type="Gene3D" id="3.40.50.1820">
    <property type="entry name" value="alpha/beta hydrolase"/>
    <property type="match status" value="1"/>
</dbReference>
<organism evidence="2 3">
    <name type="scientific">Neobacillus driksii</name>
    <dbReference type="NCBI Taxonomy" id="3035913"/>
    <lineage>
        <taxon>Bacteria</taxon>
        <taxon>Bacillati</taxon>
        <taxon>Bacillota</taxon>
        <taxon>Bacilli</taxon>
        <taxon>Bacillales</taxon>
        <taxon>Bacillaceae</taxon>
        <taxon>Neobacillus</taxon>
    </lineage>
</organism>
<accession>A0ABV4YP54</accession>
<dbReference type="PANTHER" id="PTHR43265:SF1">
    <property type="entry name" value="ESTERASE ESTD"/>
    <property type="match status" value="1"/>
</dbReference>
<dbReference type="InterPro" id="IPR029058">
    <property type="entry name" value="AB_hydrolase_fold"/>
</dbReference>
<dbReference type="SUPFAM" id="SSF53474">
    <property type="entry name" value="alpha/beta-Hydrolases"/>
    <property type="match status" value="1"/>
</dbReference>
<evidence type="ECO:0000313" key="3">
    <source>
        <dbReference type="Proteomes" id="UP001241748"/>
    </source>
</evidence>
<gene>
    <name evidence="2" type="ORF">P5G62_005925</name>
</gene>
<name>A0ABV4YP54_9BACI</name>
<dbReference type="Pfam" id="PF12146">
    <property type="entry name" value="Hydrolase_4"/>
    <property type="match status" value="1"/>
</dbReference>
<keyword evidence="3" id="KW-1185">Reference proteome</keyword>
<evidence type="ECO:0000313" key="2">
    <source>
        <dbReference type="EMBL" id="MFB3166641.1"/>
    </source>
</evidence>
<dbReference type="PANTHER" id="PTHR43265">
    <property type="entry name" value="ESTERASE ESTD"/>
    <property type="match status" value="1"/>
</dbReference>
<keyword evidence="2" id="KW-0378">Hydrolase</keyword>